<evidence type="ECO:0000256" key="5">
    <source>
        <dbReference type="RuleBase" id="RU003690"/>
    </source>
</evidence>
<sequence length="544" mass="62029">MDRNRGSPPSCIKRQTLTQKSKLVKQNKPNMVFIGCFNVAMLALFVVSSVTLTFANGAEVSTSLDIGNLSRSSFPHGFIFGAGSSSYQFEGAVKEGGRGPSIWDTFTHQHPEKIRDGSNADVTVDQYHRYKEDVGIMKDQNMDSYRFSISWSRILPKGKLSGGINREGIKYYNNLINELLANGIKPFVTLFHWDLPQVLEDEYGGFLSSRIINDFRDYADLCFKEFGDRVKYWVTFNEPWLFSNGGYAMGTTAPGRCSGRTCSSGNSGTEPYIVTHNQILAHAEAVHVYKIKYQAYQKGKIGITLVTNWFIPLGNNSIPDQKAAKRSLDFQFGWFMEPLTTGDYSESMRAIVKNRLPKFTKLQSKLVNGSFDFIGINYYSSSYINHLPPQGNAPPSYLTDPMTNTSFEQNGRPLGPRAASFWIYVYPRGLRDLLLYTKKKYNNPVVYITENGMNEFNDATLSVEEALLDTYRIDYYYRHFFYIRSAIKAGSNVKGFFAWSFLDCNEWFAGFTVRFGLNFVDYNDGLKRYPKLSAQWYKNFLKRN</sequence>
<feature type="active site" description="Nucleophile" evidence="4">
    <location>
        <position position="450"/>
    </location>
</feature>
<evidence type="ECO:0000313" key="8">
    <source>
        <dbReference type="EMBL" id="RHN61133.1"/>
    </source>
</evidence>
<feature type="transmembrane region" description="Helical" evidence="7">
    <location>
        <begin position="31"/>
        <end position="55"/>
    </location>
</feature>
<evidence type="ECO:0000256" key="2">
    <source>
        <dbReference type="ARBA" id="ARBA00022801"/>
    </source>
</evidence>
<keyword evidence="7" id="KW-1133">Transmembrane helix</keyword>
<dbReference type="PRINTS" id="PR00131">
    <property type="entry name" value="GLHYDRLASE1"/>
</dbReference>
<dbReference type="PROSITE" id="PS00572">
    <property type="entry name" value="GLYCOSYL_HYDROL_F1_1"/>
    <property type="match status" value="1"/>
</dbReference>
<organism evidence="8 9">
    <name type="scientific">Medicago truncatula</name>
    <name type="common">Barrel medic</name>
    <name type="synonym">Medicago tribuloides</name>
    <dbReference type="NCBI Taxonomy" id="3880"/>
    <lineage>
        <taxon>Eukaryota</taxon>
        <taxon>Viridiplantae</taxon>
        <taxon>Streptophyta</taxon>
        <taxon>Embryophyta</taxon>
        <taxon>Tracheophyta</taxon>
        <taxon>Spermatophyta</taxon>
        <taxon>Magnoliopsida</taxon>
        <taxon>eudicotyledons</taxon>
        <taxon>Gunneridae</taxon>
        <taxon>Pentapetalae</taxon>
        <taxon>rosids</taxon>
        <taxon>fabids</taxon>
        <taxon>Fabales</taxon>
        <taxon>Fabaceae</taxon>
        <taxon>Papilionoideae</taxon>
        <taxon>50 kb inversion clade</taxon>
        <taxon>NPAAA clade</taxon>
        <taxon>Hologalegina</taxon>
        <taxon>IRL clade</taxon>
        <taxon>Trifolieae</taxon>
        <taxon>Medicago</taxon>
    </lineage>
</organism>
<dbReference type="FunFam" id="3.20.20.80:FF:000020">
    <property type="entry name" value="Beta-glucosidase 12"/>
    <property type="match status" value="1"/>
</dbReference>
<dbReference type="OrthoDB" id="65569at2759"/>
<comment type="caution">
    <text evidence="8">The sequence shown here is derived from an EMBL/GenBank/DDBJ whole genome shotgun (WGS) entry which is preliminary data.</text>
</comment>
<dbReference type="PROSITE" id="PS00653">
    <property type="entry name" value="GLYCOSYL_HYDROL_F1_2"/>
    <property type="match status" value="1"/>
</dbReference>
<dbReference type="GO" id="GO:0008422">
    <property type="term" value="F:beta-glucosidase activity"/>
    <property type="evidence" value="ECO:0007669"/>
    <property type="project" value="UniProtKB-EC"/>
</dbReference>
<dbReference type="InterPro" id="IPR017853">
    <property type="entry name" value="GH"/>
</dbReference>
<reference evidence="9" key="1">
    <citation type="journal article" date="2018" name="Nat. Plants">
        <title>Whole-genome landscape of Medicago truncatula symbiotic genes.</title>
        <authorList>
            <person name="Pecrix Y."/>
            <person name="Staton S.E."/>
            <person name="Sallet E."/>
            <person name="Lelandais-Briere C."/>
            <person name="Moreau S."/>
            <person name="Carrere S."/>
            <person name="Blein T."/>
            <person name="Jardinaud M.F."/>
            <person name="Latrasse D."/>
            <person name="Zouine M."/>
            <person name="Zahm M."/>
            <person name="Kreplak J."/>
            <person name="Mayjonade B."/>
            <person name="Satge C."/>
            <person name="Perez M."/>
            <person name="Cauet S."/>
            <person name="Marande W."/>
            <person name="Chantry-Darmon C."/>
            <person name="Lopez-Roques C."/>
            <person name="Bouchez O."/>
            <person name="Berard A."/>
            <person name="Debelle F."/>
            <person name="Munos S."/>
            <person name="Bendahmane A."/>
            <person name="Berges H."/>
            <person name="Niebel A."/>
            <person name="Buitink J."/>
            <person name="Frugier F."/>
            <person name="Benhamed M."/>
            <person name="Crespi M."/>
            <person name="Gouzy J."/>
            <person name="Gamas P."/>
        </authorList>
    </citation>
    <scope>NUCLEOTIDE SEQUENCE [LARGE SCALE GENOMIC DNA]</scope>
    <source>
        <strain evidence="9">cv. Jemalong A17</strain>
    </source>
</reference>
<evidence type="ECO:0000256" key="6">
    <source>
        <dbReference type="RuleBase" id="RU004468"/>
    </source>
</evidence>
<keyword evidence="7" id="KW-0472">Membrane</keyword>
<dbReference type="PANTHER" id="PTHR10353:SF137">
    <property type="entry name" value="MYROSINASE 3-RELATED"/>
    <property type="match status" value="1"/>
</dbReference>
<dbReference type="EMBL" id="PSQE01000004">
    <property type="protein sequence ID" value="RHN61133.1"/>
    <property type="molecule type" value="Genomic_DNA"/>
</dbReference>
<evidence type="ECO:0000256" key="4">
    <source>
        <dbReference type="PROSITE-ProRule" id="PRU10055"/>
    </source>
</evidence>
<keyword evidence="2 6" id="KW-0378">Hydrolase</keyword>
<dbReference type="InterPro" id="IPR001360">
    <property type="entry name" value="Glyco_hydro_1"/>
</dbReference>
<evidence type="ECO:0000256" key="7">
    <source>
        <dbReference type="SAM" id="Phobius"/>
    </source>
</evidence>
<dbReference type="Pfam" id="PF00232">
    <property type="entry name" value="Glyco_hydro_1"/>
    <property type="match status" value="1"/>
</dbReference>
<dbReference type="Gene3D" id="3.20.20.80">
    <property type="entry name" value="Glycosidases"/>
    <property type="match status" value="1"/>
</dbReference>
<evidence type="ECO:0000256" key="1">
    <source>
        <dbReference type="ARBA" id="ARBA00010838"/>
    </source>
</evidence>
<dbReference type="PANTHER" id="PTHR10353">
    <property type="entry name" value="GLYCOSYL HYDROLASE"/>
    <property type="match status" value="1"/>
</dbReference>
<dbReference type="InterPro" id="IPR033132">
    <property type="entry name" value="GH_1_N_CS"/>
</dbReference>
<name>A0A396I8S5_MEDTR</name>
<dbReference type="InterPro" id="IPR018120">
    <property type="entry name" value="Glyco_hydro_1_AS"/>
</dbReference>
<keyword evidence="7" id="KW-0812">Transmembrane</keyword>
<dbReference type="GO" id="GO:0005975">
    <property type="term" value="P:carbohydrate metabolic process"/>
    <property type="evidence" value="ECO:0007669"/>
    <property type="project" value="InterPro"/>
</dbReference>
<evidence type="ECO:0000313" key="9">
    <source>
        <dbReference type="Proteomes" id="UP000265566"/>
    </source>
</evidence>
<dbReference type="Proteomes" id="UP000265566">
    <property type="component" value="Chromosome 4"/>
</dbReference>
<dbReference type="Gramene" id="rna23566">
    <property type="protein sequence ID" value="RHN61133.1"/>
    <property type="gene ID" value="gene23566"/>
</dbReference>
<comment type="similarity">
    <text evidence="1 5">Belongs to the glycosyl hydrolase 1 family.</text>
</comment>
<proteinExistence type="inferred from homology"/>
<protein>
    <submittedName>
        <fullName evidence="8">Putative beta-glucosidase</fullName>
        <ecNumber evidence="8">3.2.1.21</ecNumber>
    </submittedName>
</protein>
<accession>A0A396I8S5</accession>
<dbReference type="AlphaFoldDB" id="A0A396I8S5"/>
<keyword evidence="3 6" id="KW-0326">Glycosidase</keyword>
<dbReference type="EC" id="3.2.1.21" evidence="8"/>
<evidence type="ECO:0000256" key="3">
    <source>
        <dbReference type="ARBA" id="ARBA00023295"/>
    </source>
</evidence>
<gene>
    <name evidence="8" type="ORF">MtrunA17_Chr4g0033341</name>
</gene>
<dbReference type="SUPFAM" id="SSF51445">
    <property type="entry name" value="(Trans)glycosidases"/>
    <property type="match status" value="1"/>
</dbReference>